<evidence type="ECO:0000256" key="1">
    <source>
        <dbReference type="ARBA" id="ARBA00004370"/>
    </source>
</evidence>
<dbReference type="InterPro" id="IPR050810">
    <property type="entry name" value="Bact_Secretion_Sys_Channel"/>
</dbReference>
<dbReference type="InterPro" id="IPR038591">
    <property type="entry name" value="NolW-like_sf"/>
</dbReference>
<gene>
    <name evidence="5" type="ORF">BST14_29105</name>
</gene>
<dbReference type="Pfam" id="PF21305">
    <property type="entry name" value="type_II_gspD_N0"/>
    <property type="match status" value="1"/>
</dbReference>
<evidence type="ECO:0000256" key="2">
    <source>
        <dbReference type="ARBA" id="ARBA00022729"/>
    </source>
</evidence>
<keyword evidence="6" id="KW-1185">Reference proteome</keyword>
<dbReference type="PANTHER" id="PTHR30332">
    <property type="entry name" value="PROBABLE GENERAL SECRETION PATHWAY PROTEIN D"/>
    <property type="match status" value="1"/>
</dbReference>
<dbReference type="GO" id="GO:0016020">
    <property type="term" value="C:membrane"/>
    <property type="evidence" value="ECO:0007669"/>
    <property type="project" value="UniProtKB-SubCell"/>
</dbReference>
<dbReference type="Gene3D" id="3.30.1370.120">
    <property type="match status" value="1"/>
</dbReference>
<comment type="caution">
    <text evidence="5">The sequence shown here is derived from an EMBL/GenBank/DDBJ whole genome shotgun (WGS) entry which is preliminary data.</text>
</comment>
<evidence type="ECO:0000259" key="4">
    <source>
        <dbReference type="Pfam" id="PF21305"/>
    </source>
</evidence>
<dbReference type="AlphaFoldDB" id="A0A1W9YMW6"/>
<feature type="non-terminal residue" evidence="5">
    <location>
        <position position="79"/>
    </location>
</feature>
<dbReference type="Proteomes" id="UP000192707">
    <property type="component" value="Unassembled WGS sequence"/>
</dbReference>
<reference evidence="5 6" key="1">
    <citation type="submission" date="2016-12" db="EMBL/GenBank/DDBJ databases">
        <title>The new phylogeny of genus Mycobacterium.</title>
        <authorList>
            <person name="Tortoli E."/>
            <person name="Trovato A."/>
            <person name="Cirillo D.M."/>
        </authorList>
    </citation>
    <scope>NUCLEOTIDE SEQUENCE [LARGE SCALE GENOMIC DNA]</scope>
    <source>
        <strain evidence="5 6">DSM 45069</strain>
    </source>
</reference>
<evidence type="ECO:0000313" key="6">
    <source>
        <dbReference type="Proteomes" id="UP000192707"/>
    </source>
</evidence>
<organism evidence="5 6">
    <name type="scientific">Mycobacterium arosiense ATCC BAA-1401 = DSM 45069</name>
    <dbReference type="NCBI Taxonomy" id="1265311"/>
    <lineage>
        <taxon>Bacteria</taxon>
        <taxon>Bacillati</taxon>
        <taxon>Actinomycetota</taxon>
        <taxon>Actinomycetes</taxon>
        <taxon>Mycobacteriales</taxon>
        <taxon>Mycobacteriaceae</taxon>
        <taxon>Mycobacterium</taxon>
        <taxon>Mycobacterium avium complex (MAC)</taxon>
    </lineage>
</organism>
<accession>A0A1W9YMW6</accession>
<evidence type="ECO:0000256" key="3">
    <source>
        <dbReference type="ARBA" id="ARBA00023136"/>
    </source>
</evidence>
<dbReference type="PANTHER" id="PTHR30332:SF24">
    <property type="entry name" value="SECRETIN GSPD-RELATED"/>
    <property type="match status" value="1"/>
</dbReference>
<dbReference type="GO" id="GO:0015627">
    <property type="term" value="C:type II protein secretion system complex"/>
    <property type="evidence" value="ECO:0007669"/>
    <property type="project" value="TreeGrafter"/>
</dbReference>
<feature type="non-terminal residue" evidence="5">
    <location>
        <position position="1"/>
    </location>
</feature>
<evidence type="ECO:0000313" key="5">
    <source>
        <dbReference type="EMBL" id="ORA01375.1"/>
    </source>
</evidence>
<comment type="subcellular location">
    <subcellularLocation>
        <location evidence="1">Membrane</location>
    </subcellularLocation>
</comment>
<keyword evidence="2" id="KW-0732">Signal</keyword>
<dbReference type="GO" id="GO:0009306">
    <property type="term" value="P:protein secretion"/>
    <property type="evidence" value="ECO:0007669"/>
    <property type="project" value="TreeGrafter"/>
</dbReference>
<dbReference type="EMBL" id="MVHG01000393">
    <property type="protein sequence ID" value="ORA01375.1"/>
    <property type="molecule type" value="Genomic_DNA"/>
</dbReference>
<proteinExistence type="predicted"/>
<protein>
    <recommendedName>
        <fullName evidence="4">GspD-like N0 domain-containing protein</fullName>
    </recommendedName>
</protein>
<sequence length="79" mass="8630">GDFIEQVSSISGQTFVVDPRVKGRVTVVSQARLSLAEVYQLFLSVLATHGYAVLPQGDQARIVPNMEARQDAAQKTVRD</sequence>
<feature type="domain" description="GspD-like N0" evidence="4">
    <location>
        <begin position="2"/>
        <end position="59"/>
    </location>
</feature>
<name>A0A1W9YMW6_MYCAI</name>
<dbReference type="InterPro" id="IPR049371">
    <property type="entry name" value="GspD-like_N0"/>
</dbReference>
<keyword evidence="3" id="KW-0472">Membrane</keyword>